<keyword evidence="8" id="KW-1185">Reference proteome</keyword>
<dbReference type="AlphaFoldDB" id="T0QSP7"/>
<dbReference type="PRINTS" id="PR00722">
    <property type="entry name" value="CHYMOTRYPSIN"/>
</dbReference>
<evidence type="ECO:0000256" key="5">
    <source>
        <dbReference type="ARBA" id="ARBA00023180"/>
    </source>
</evidence>
<dbReference type="PANTHER" id="PTHR24276:SF98">
    <property type="entry name" value="FI18310P1-RELATED"/>
    <property type="match status" value="1"/>
</dbReference>
<protein>
    <recommendedName>
        <fullName evidence="6">Peptidase S1 domain-containing protein</fullName>
    </recommendedName>
</protein>
<evidence type="ECO:0000256" key="4">
    <source>
        <dbReference type="ARBA" id="ARBA00023157"/>
    </source>
</evidence>
<reference evidence="7 8" key="1">
    <citation type="submission" date="2012-04" db="EMBL/GenBank/DDBJ databases">
        <title>The Genome Sequence of Saprolegnia declina VS20.</title>
        <authorList>
            <consortium name="The Broad Institute Genome Sequencing Platform"/>
            <person name="Russ C."/>
            <person name="Nusbaum C."/>
            <person name="Tyler B."/>
            <person name="van West P."/>
            <person name="Dieguez-Uribeondo J."/>
            <person name="de Bruijn I."/>
            <person name="Tripathy S."/>
            <person name="Jiang R."/>
            <person name="Young S.K."/>
            <person name="Zeng Q."/>
            <person name="Gargeya S."/>
            <person name="Fitzgerald M."/>
            <person name="Haas B."/>
            <person name="Abouelleil A."/>
            <person name="Alvarado L."/>
            <person name="Arachchi H.M."/>
            <person name="Berlin A."/>
            <person name="Chapman S.B."/>
            <person name="Goldberg J."/>
            <person name="Griggs A."/>
            <person name="Gujja S."/>
            <person name="Hansen M."/>
            <person name="Howarth C."/>
            <person name="Imamovic A."/>
            <person name="Larimer J."/>
            <person name="McCowen C."/>
            <person name="Montmayeur A."/>
            <person name="Murphy C."/>
            <person name="Neiman D."/>
            <person name="Pearson M."/>
            <person name="Priest M."/>
            <person name="Roberts A."/>
            <person name="Saif S."/>
            <person name="Shea T."/>
            <person name="Sisk P."/>
            <person name="Sykes S."/>
            <person name="Wortman J."/>
            <person name="Nusbaum C."/>
            <person name="Birren B."/>
        </authorList>
    </citation>
    <scope>NUCLEOTIDE SEQUENCE [LARGE SCALE GENOMIC DNA]</scope>
    <source>
        <strain evidence="7 8">VS20</strain>
    </source>
</reference>
<comment type="similarity">
    <text evidence="1">Belongs to the peptidase S1 family.</text>
</comment>
<evidence type="ECO:0000313" key="7">
    <source>
        <dbReference type="EMBL" id="EQC37741.1"/>
    </source>
</evidence>
<evidence type="ECO:0000256" key="2">
    <source>
        <dbReference type="ARBA" id="ARBA00022729"/>
    </source>
</evidence>
<dbReference type="VEuPathDB" id="FungiDB:SDRG_04768"/>
<keyword evidence="2" id="KW-0732">Signal</keyword>
<dbReference type="PANTHER" id="PTHR24276">
    <property type="entry name" value="POLYSERASE-RELATED"/>
    <property type="match status" value="1"/>
</dbReference>
<dbReference type="SUPFAM" id="SSF50494">
    <property type="entry name" value="Trypsin-like serine proteases"/>
    <property type="match status" value="1"/>
</dbReference>
<gene>
    <name evidence="7" type="ORF">SDRG_04768</name>
</gene>
<name>T0QSP7_SAPDV</name>
<dbReference type="InterPro" id="IPR001314">
    <property type="entry name" value="Peptidase_S1A"/>
</dbReference>
<keyword evidence="5" id="KW-0325">Glycoprotein</keyword>
<proteinExistence type="inferred from homology"/>
<dbReference type="GO" id="GO:0004252">
    <property type="term" value="F:serine-type endopeptidase activity"/>
    <property type="evidence" value="ECO:0007669"/>
    <property type="project" value="InterPro"/>
</dbReference>
<evidence type="ECO:0000256" key="3">
    <source>
        <dbReference type="ARBA" id="ARBA00023026"/>
    </source>
</evidence>
<dbReference type="InterPro" id="IPR001254">
    <property type="entry name" value="Trypsin_dom"/>
</dbReference>
<evidence type="ECO:0000256" key="1">
    <source>
        <dbReference type="ARBA" id="ARBA00007664"/>
    </source>
</evidence>
<dbReference type="InterPro" id="IPR050430">
    <property type="entry name" value="Peptidase_S1"/>
</dbReference>
<dbReference type="Proteomes" id="UP000030762">
    <property type="component" value="Unassembled WGS sequence"/>
</dbReference>
<dbReference type="RefSeq" id="XP_008608674.1">
    <property type="nucleotide sequence ID" value="XM_008610452.1"/>
</dbReference>
<evidence type="ECO:0000259" key="6">
    <source>
        <dbReference type="PROSITE" id="PS50240"/>
    </source>
</evidence>
<dbReference type="GeneID" id="19945495"/>
<dbReference type="eggNOG" id="KOG3627">
    <property type="taxonomic scope" value="Eukaryota"/>
</dbReference>
<dbReference type="InterPro" id="IPR009003">
    <property type="entry name" value="Peptidase_S1_PA"/>
</dbReference>
<feature type="domain" description="Peptidase S1" evidence="6">
    <location>
        <begin position="27"/>
        <end position="263"/>
    </location>
</feature>
<evidence type="ECO:0000313" key="8">
    <source>
        <dbReference type="Proteomes" id="UP000030762"/>
    </source>
</evidence>
<dbReference type="PROSITE" id="PS50240">
    <property type="entry name" value="TRYPSIN_DOM"/>
    <property type="match status" value="1"/>
</dbReference>
<dbReference type="Gene3D" id="2.40.10.10">
    <property type="entry name" value="Trypsin-like serine proteases"/>
    <property type="match status" value="1"/>
</dbReference>
<dbReference type="EMBL" id="JH767143">
    <property type="protein sequence ID" value="EQC37741.1"/>
    <property type="molecule type" value="Genomic_DNA"/>
</dbReference>
<accession>T0QSP7</accession>
<organism evidence="7 8">
    <name type="scientific">Saprolegnia diclina (strain VS20)</name>
    <dbReference type="NCBI Taxonomy" id="1156394"/>
    <lineage>
        <taxon>Eukaryota</taxon>
        <taxon>Sar</taxon>
        <taxon>Stramenopiles</taxon>
        <taxon>Oomycota</taxon>
        <taxon>Saprolegniomycetes</taxon>
        <taxon>Saprolegniales</taxon>
        <taxon>Saprolegniaceae</taxon>
        <taxon>Saprolegnia</taxon>
    </lineage>
</organism>
<keyword evidence="3" id="KW-0843">Virulence</keyword>
<dbReference type="Pfam" id="PF00089">
    <property type="entry name" value="Trypsin"/>
    <property type="match status" value="1"/>
</dbReference>
<dbReference type="InterPro" id="IPR043504">
    <property type="entry name" value="Peptidase_S1_PA_chymotrypsin"/>
</dbReference>
<dbReference type="SMART" id="SM00020">
    <property type="entry name" value="Tryp_SPc"/>
    <property type="match status" value="1"/>
</dbReference>
<dbReference type="OMA" id="PVHICTA"/>
<keyword evidence="4" id="KW-1015">Disulfide bond</keyword>
<dbReference type="GO" id="GO:0006508">
    <property type="term" value="P:proteolysis"/>
    <property type="evidence" value="ECO:0007669"/>
    <property type="project" value="InterPro"/>
</dbReference>
<dbReference type="STRING" id="1156394.T0QSP7"/>
<dbReference type="InParanoid" id="T0QSP7"/>
<sequence length="263" mass="27899">MQLQLALTAAAATLAAGHIFESDHKMIFAGSEEAKGNATFVAGLRDTADGLNRCAGTLIAPTAVLTSAHCLFKQVGPRQYQFTPVNYVSIGSHYANGTDNDSELIKVTQSAPHGNYSFNSVYWESQYDFAILVLEKASKFTPLDIYFEDDSVNAPGTTAMVRGWPHQPKSKDPTTLKVELATIQKPDECKAAYPQVQPVHICTAASSVSDLCAGDSGGPLTVKKDGKEVLIGVDSYGAGCGGGIGIYGRISSGKSFIQPFLAK</sequence>
<dbReference type="OrthoDB" id="10066789at2759"/>